<feature type="transmembrane region" description="Helical" evidence="1">
    <location>
        <begin position="49"/>
        <end position="69"/>
    </location>
</feature>
<sequence>MASAESQKPTCPVCNQTDQVKTMQAAYNSGVARCAPPDMPTRNVSMMKPIVICGVLVGICIFLIITLIGGMESGLNQFVQLGLVVVTLCFIVGSLVTSYLAFQRIVRGDDETTVLFPAWDKATAQWKSLSYCSRDDIVFDPKTNSKVSDQQLAELRASATHQIKSELQAAVQH</sequence>
<evidence type="ECO:0000313" key="2">
    <source>
        <dbReference type="EMBL" id="GCE26075.1"/>
    </source>
</evidence>
<dbReference type="Proteomes" id="UP000287171">
    <property type="component" value="Unassembled WGS sequence"/>
</dbReference>
<comment type="caution">
    <text evidence="2">The sequence shown here is derived from an EMBL/GenBank/DDBJ whole genome shotgun (WGS) entry which is preliminary data.</text>
</comment>
<organism evidence="2 3">
    <name type="scientific">Dictyobacter alpinus</name>
    <dbReference type="NCBI Taxonomy" id="2014873"/>
    <lineage>
        <taxon>Bacteria</taxon>
        <taxon>Bacillati</taxon>
        <taxon>Chloroflexota</taxon>
        <taxon>Ktedonobacteria</taxon>
        <taxon>Ktedonobacterales</taxon>
        <taxon>Dictyobacteraceae</taxon>
        <taxon>Dictyobacter</taxon>
    </lineage>
</organism>
<keyword evidence="3" id="KW-1185">Reference proteome</keyword>
<protein>
    <submittedName>
        <fullName evidence="2">Uncharacterized protein</fullName>
    </submittedName>
</protein>
<dbReference type="OrthoDB" id="159944at2"/>
<reference evidence="3" key="1">
    <citation type="submission" date="2018-12" db="EMBL/GenBank/DDBJ databases">
        <title>Tengunoibacter tsumagoiensis gen. nov., sp. nov., Dictyobacter kobayashii sp. nov., D. alpinus sp. nov., and D. joshuensis sp. nov. and description of Dictyobacteraceae fam. nov. within the order Ktedonobacterales isolated from Tengu-no-mugimeshi.</title>
        <authorList>
            <person name="Wang C.M."/>
            <person name="Zheng Y."/>
            <person name="Sakai Y."/>
            <person name="Toyoda A."/>
            <person name="Minakuchi Y."/>
            <person name="Abe K."/>
            <person name="Yokota A."/>
            <person name="Yabe S."/>
        </authorList>
    </citation>
    <scope>NUCLEOTIDE SEQUENCE [LARGE SCALE GENOMIC DNA]</scope>
    <source>
        <strain evidence="3">Uno16</strain>
    </source>
</reference>
<evidence type="ECO:0000256" key="1">
    <source>
        <dbReference type="SAM" id="Phobius"/>
    </source>
</evidence>
<dbReference type="AlphaFoldDB" id="A0A402B3Z8"/>
<keyword evidence="1" id="KW-0812">Transmembrane</keyword>
<feature type="transmembrane region" description="Helical" evidence="1">
    <location>
        <begin position="81"/>
        <end position="102"/>
    </location>
</feature>
<proteinExistence type="predicted"/>
<accession>A0A402B3Z8</accession>
<keyword evidence="1" id="KW-1133">Transmembrane helix</keyword>
<dbReference type="EMBL" id="BIFT01000001">
    <property type="protein sequence ID" value="GCE26075.1"/>
    <property type="molecule type" value="Genomic_DNA"/>
</dbReference>
<gene>
    <name evidence="2" type="ORF">KDA_15590</name>
</gene>
<name>A0A402B3Z8_9CHLR</name>
<evidence type="ECO:0000313" key="3">
    <source>
        <dbReference type="Proteomes" id="UP000287171"/>
    </source>
</evidence>
<dbReference type="RefSeq" id="WP_126626582.1">
    <property type="nucleotide sequence ID" value="NZ_BIFT01000001.1"/>
</dbReference>
<keyword evidence="1" id="KW-0472">Membrane</keyword>